<dbReference type="EMBL" id="LKLP01000117">
    <property type="protein sequence ID" value="KSU05884.1"/>
    <property type="molecule type" value="Genomic_DNA"/>
</dbReference>
<evidence type="ECO:0000313" key="1">
    <source>
        <dbReference type="EMBL" id="KSU05884.1"/>
    </source>
</evidence>
<reference evidence="2" key="1">
    <citation type="submission" date="2015-10" db="EMBL/GenBank/DDBJ databases">
        <title>Draft Genome Sequences of 11 Lactococcus lactis subspecies cremoris strains.</title>
        <authorList>
            <person name="Wels M."/>
            <person name="Backus L."/>
            <person name="Boekhorst J."/>
            <person name="Dijkstra A."/>
            <person name="Beerthuizen M."/>
            <person name="Kelly W."/>
            <person name="Siezen R."/>
            <person name="Bachmann H."/>
            <person name="Van Hijum S."/>
        </authorList>
    </citation>
    <scope>NUCLEOTIDE SEQUENCE [LARGE SCALE GENOMIC DNA]</scope>
    <source>
        <strain evidence="2">LMG8520</strain>
    </source>
</reference>
<organism evidence="1 2">
    <name type="scientific">Lactococcus lactis subsp. lactis</name>
    <name type="common">Streptococcus lactis</name>
    <dbReference type="NCBI Taxonomy" id="1360"/>
    <lineage>
        <taxon>Bacteria</taxon>
        <taxon>Bacillati</taxon>
        <taxon>Bacillota</taxon>
        <taxon>Bacilli</taxon>
        <taxon>Lactobacillales</taxon>
        <taxon>Streptococcaceae</taxon>
        <taxon>Lactococcus</taxon>
    </lineage>
</organism>
<evidence type="ECO:0000313" key="2">
    <source>
        <dbReference type="Proteomes" id="UP000054230"/>
    </source>
</evidence>
<protein>
    <submittedName>
        <fullName evidence="1">Uncharacterized protein</fullName>
    </submittedName>
</protein>
<gene>
    <name evidence="1" type="ORF">LMG8520_2335</name>
</gene>
<dbReference type="RefSeq" id="WP_161934663.1">
    <property type="nucleotide sequence ID" value="NZ_LKLP01000117.1"/>
</dbReference>
<sequence length="55" mass="6113">MKQEPLGNKKVLVVGPGFNRMDKKILEGMNKLAKEAGLNEIKLEETKTSNKKATN</sequence>
<dbReference type="PATRIC" id="fig|1360.106.peg.1464"/>
<dbReference type="AlphaFoldDB" id="A0A0V8CX45"/>
<proteinExistence type="predicted"/>
<accession>A0A0V8CX45</accession>
<dbReference type="Proteomes" id="UP000054230">
    <property type="component" value="Unassembled WGS sequence"/>
</dbReference>
<name>A0A0V8CX45_LACLL</name>
<comment type="caution">
    <text evidence="1">The sequence shown here is derived from an EMBL/GenBank/DDBJ whole genome shotgun (WGS) entry which is preliminary data.</text>
</comment>